<dbReference type="PANTHER" id="PTHR47595:SF1">
    <property type="entry name" value="MYB_SANT-LIKE DNA-BINDING DOMAIN-CONTAINING PROTEIN"/>
    <property type="match status" value="1"/>
</dbReference>
<reference evidence="3 4" key="2">
    <citation type="journal article" date="2024" name="G3 (Bethesda)">
        <title>The genome of the cryopelagic Antarctic bald notothen, Trematomus borchgrevinki.</title>
        <authorList>
            <person name="Rayamajhi N."/>
            <person name="Rivera-Colon A.G."/>
            <person name="Minhas B.F."/>
            <person name="Cheng C.C."/>
            <person name="Catchen J.M."/>
        </authorList>
    </citation>
    <scope>NUCLEOTIDE SEQUENCE [LARGE SCALE GENOMIC DNA]</scope>
    <source>
        <strain evidence="3">AGRC-2024</strain>
    </source>
</reference>
<dbReference type="Pfam" id="PF13837">
    <property type="entry name" value="Myb_DNA-bind_4"/>
    <property type="match status" value="1"/>
</dbReference>
<comment type="caution">
    <text evidence="3">The sequence shown here is derived from an EMBL/GenBank/DDBJ whole genome shotgun (WGS) entry which is preliminary data.</text>
</comment>
<dbReference type="Gene3D" id="1.10.10.60">
    <property type="entry name" value="Homeodomain-like"/>
    <property type="match status" value="1"/>
</dbReference>
<dbReference type="AlphaFoldDB" id="A0ABD2H3G7"/>
<protein>
    <recommendedName>
        <fullName evidence="2">Myb/SANT-like DNA-binding domain-containing protein</fullName>
    </recommendedName>
</protein>
<feature type="compositionally biased region" description="Low complexity" evidence="1">
    <location>
        <begin position="133"/>
        <end position="174"/>
    </location>
</feature>
<proteinExistence type="predicted"/>
<dbReference type="EMBL" id="JBIYXZ010002073">
    <property type="protein sequence ID" value="KAL3060840.1"/>
    <property type="molecule type" value="Genomic_DNA"/>
</dbReference>
<gene>
    <name evidence="3" type="ORF">OYC64_015226</name>
</gene>
<dbReference type="Proteomes" id="UP001619887">
    <property type="component" value="Unassembled WGS sequence"/>
</dbReference>
<evidence type="ECO:0000259" key="2">
    <source>
        <dbReference type="Pfam" id="PF13837"/>
    </source>
</evidence>
<dbReference type="PANTHER" id="PTHR47595">
    <property type="entry name" value="HEAT SHOCK 70 KDA PROTEIN 14"/>
    <property type="match status" value="1"/>
</dbReference>
<evidence type="ECO:0000256" key="1">
    <source>
        <dbReference type="SAM" id="MobiDB-lite"/>
    </source>
</evidence>
<sequence length="295" mass="33792">MAKKSTPWSVEEVTTFLHYIADDKIQRELDGTTRNVKVFQEVSTLMSTSGYSRTVVHCRENLKKMKSEYRFVKDNNNTSGASRKNWKWFELMDTIYGHRPASVGREGGLDSATALLESLHDDYIGTSEEEQSRTTSSASTSSTSTPTEQTPTRPIRPQTEQTPTRPQTEQIPTRAQTPMLRVVLGKRKRGGEDLAQQERQQAQQKEHQERQLAQQKEHQVQNLAQQERHLVQQKEDRDQQDQHLNRTLGEARELEAALRREEIAQAETFNLAFLRTLGRRAPSPPPRLDKQITSG</sequence>
<evidence type="ECO:0000313" key="3">
    <source>
        <dbReference type="EMBL" id="KAL3060840.1"/>
    </source>
</evidence>
<feature type="domain" description="Myb/SANT-like DNA-binding" evidence="2">
    <location>
        <begin position="7"/>
        <end position="95"/>
    </location>
</feature>
<name>A0ABD2H3G7_PAGBO</name>
<feature type="region of interest" description="Disordered" evidence="1">
    <location>
        <begin position="126"/>
        <end position="211"/>
    </location>
</feature>
<accession>A0ABD2H3G7</accession>
<keyword evidence="4" id="KW-1185">Reference proteome</keyword>
<dbReference type="InterPro" id="IPR044822">
    <property type="entry name" value="Myb_DNA-bind_4"/>
</dbReference>
<organism evidence="3 4">
    <name type="scientific">Pagothenia borchgrevinki</name>
    <name type="common">Bald rockcod</name>
    <name type="synonym">Trematomus borchgrevinki</name>
    <dbReference type="NCBI Taxonomy" id="8213"/>
    <lineage>
        <taxon>Eukaryota</taxon>
        <taxon>Metazoa</taxon>
        <taxon>Chordata</taxon>
        <taxon>Craniata</taxon>
        <taxon>Vertebrata</taxon>
        <taxon>Euteleostomi</taxon>
        <taxon>Actinopterygii</taxon>
        <taxon>Neopterygii</taxon>
        <taxon>Teleostei</taxon>
        <taxon>Neoteleostei</taxon>
        <taxon>Acanthomorphata</taxon>
        <taxon>Eupercaria</taxon>
        <taxon>Perciformes</taxon>
        <taxon>Notothenioidei</taxon>
        <taxon>Nototheniidae</taxon>
        <taxon>Pagothenia</taxon>
    </lineage>
</organism>
<reference evidence="3 4" key="1">
    <citation type="journal article" date="2022" name="G3 (Bethesda)">
        <title>Evaluating Illumina-, Nanopore-, and PacBio-based genome assembly strategies with the bald notothen, Trematomus borchgrevinki.</title>
        <authorList>
            <person name="Rayamajhi N."/>
            <person name="Cheng C.C."/>
            <person name="Catchen J.M."/>
        </authorList>
    </citation>
    <scope>NUCLEOTIDE SEQUENCE [LARGE SCALE GENOMIC DNA]</scope>
    <source>
        <strain evidence="3">AGRC-2024</strain>
    </source>
</reference>
<evidence type="ECO:0000313" key="4">
    <source>
        <dbReference type="Proteomes" id="UP001619887"/>
    </source>
</evidence>